<sequence>MKENNTVKEQLNFNKMYKNDNHSKSTEPDPVQAPTKQEMREYYKIDRQK</sequence>
<feature type="compositionally biased region" description="Basic and acidic residues" evidence="1">
    <location>
        <begin position="17"/>
        <end position="27"/>
    </location>
</feature>
<comment type="caution">
    <text evidence="2">The sequence shown here is derived from an EMBL/GenBank/DDBJ whole genome shotgun (WGS) entry which is preliminary data.</text>
</comment>
<proteinExistence type="predicted"/>
<evidence type="ECO:0000313" key="2">
    <source>
        <dbReference type="EMBL" id="EFA80549.1"/>
    </source>
</evidence>
<name>D3BDA5_HETP5</name>
<dbReference type="EMBL" id="ADBJ01000029">
    <property type="protein sequence ID" value="EFA80549.1"/>
    <property type="molecule type" value="Genomic_DNA"/>
</dbReference>
<dbReference type="InParanoid" id="D3BDA5"/>
<evidence type="ECO:0000313" key="3">
    <source>
        <dbReference type="Proteomes" id="UP000001396"/>
    </source>
</evidence>
<dbReference type="RefSeq" id="XP_020432669.1">
    <property type="nucleotide sequence ID" value="XM_020577342.1"/>
</dbReference>
<feature type="compositionally biased region" description="Basic and acidic residues" evidence="1">
    <location>
        <begin position="37"/>
        <end position="49"/>
    </location>
</feature>
<accession>D3BDA5</accession>
<feature type="region of interest" description="Disordered" evidence="1">
    <location>
        <begin position="1"/>
        <end position="49"/>
    </location>
</feature>
<protein>
    <submittedName>
        <fullName evidence="2">Uncharacterized protein</fullName>
    </submittedName>
</protein>
<organism evidence="2 3">
    <name type="scientific">Heterostelium pallidum (strain ATCC 26659 / Pp 5 / PN500)</name>
    <name type="common">Cellular slime mold</name>
    <name type="synonym">Polysphondylium pallidum</name>
    <dbReference type="NCBI Taxonomy" id="670386"/>
    <lineage>
        <taxon>Eukaryota</taxon>
        <taxon>Amoebozoa</taxon>
        <taxon>Evosea</taxon>
        <taxon>Eumycetozoa</taxon>
        <taxon>Dictyostelia</taxon>
        <taxon>Acytosteliales</taxon>
        <taxon>Acytosteliaceae</taxon>
        <taxon>Heterostelium</taxon>
    </lineage>
</organism>
<evidence type="ECO:0000256" key="1">
    <source>
        <dbReference type="SAM" id="MobiDB-lite"/>
    </source>
</evidence>
<dbReference type="Proteomes" id="UP000001396">
    <property type="component" value="Unassembled WGS sequence"/>
</dbReference>
<dbReference type="GeneID" id="31361970"/>
<keyword evidence="3" id="KW-1185">Reference proteome</keyword>
<dbReference type="AlphaFoldDB" id="D3BDA5"/>
<gene>
    <name evidence="2" type="ORF">PPL_06488</name>
</gene>
<reference evidence="2 3" key="1">
    <citation type="journal article" date="2011" name="Genome Res.">
        <title>Phylogeny-wide analysis of social amoeba genomes highlights ancient origins for complex intercellular communication.</title>
        <authorList>
            <person name="Heidel A.J."/>
            <person name="Lawal H.M."/>
            <person name="Felder M."/>
            <person name="Schilde C."/>
            <person name="Helps N.R."/>
            <person name="Tunggal B."/>
            <person name="Rivero F."/>
            <person name="John U."/>
            <person name="Schleicher M."/>
            <person name="Eichinger L."/>
            <person name="Platzer M."/>
            <person name="Noegel A.A."/>
            <person name="Schaap P."/>
            <person name="Gloeckner G."/>
        </authorList>
    </citation>
    <scope>NUCLEOTIDE SEQUENCE [LARGE SCALE GENOMIC DNA]</scope>
    <source>
        <strain evidence="3">ATCC 26659 / Pp 5 / PN500</strain>
    </source>
</reference>